<keyword evidence="1" id="KW-0472">Membrane</keyword>
<dbReference type="EMBL" id="OX451736">
    <property type="protein sequence ID" value="CAI8590140.1"/>
    <property type="molecule type" value="Genomic_DNA"/>
</dbReference>
<name>A0AAV0YVH8_VICFA</name>
<reference evidence="2 3" key="1">
    <citation type="submission" date="2023-01" db="EMBL/GenBank/DDBJ databases">
        <authorList>
            <person name="Kreplak J."/>
        </authorList>
    </citation>
    <scope>NUCLEOTIDE SEQUENCE [LARGE SCALE GENOMIC DNA]</scope>
</reference>
<keyword evidence="1" id="KW-1133">Transmembrane helix</keyword>
<dbReference type="Proteomes" id="UP001157006">
    <property type="component" value="Chromosome 1L"/>
</dbReference>
<gene>
    <name evidence="2" type="ORF">VFH_I427240</name>
</gene>
<evidence type="ECO:0000256" key="1">
    <source>
        <dbReference type="SAM" id="Phobius"/>
    </source>
</evidence>
<feature type="transmembrane region" description="Helical" evidence="1">
    <location>
        <begin position="85"/>
        <end position="103"/>
    </location>
</feature>
<sequence>MKHGTDLSFDAETVAGGGGLSGADLFAAGVGGVGRCGLRGGCPESSGELRLMCCCHKVYRMSLKHFFKGFGAAYSMDDFEARFGLICRVGLLAIVLTFCGVYFEAIMFGCEAWQSGKSSKEKLQAQNLVSYSFRS</sequence>
<evidence type="ECO:0000313" key="3">
    <source>
        <dbReference type="Proteomes" id="UP001157006"/>
    </source>
</evidence>
<dbReference type="AlphaFoldDB" id="A0AAV0YVH8"/>
<keyword evidence="3" id="KW-1185">Reference proteome</keyword>
<proteinExistence type="predicted"/>
<keyword evidence="1" id="KW-0812">Transmembrane</keyword>
<accession>A0AAV0YVH8</accession>
<evidence type="ECO:0000313" key="2">
    <source>
        <dbReference type="EMBL" id="CAI8590140.1"/>
    </source>
</evidence>
<organism evidence="2 3">
    <name type="scientific">Vicia faba</name>
    <name type="common">Broad bean</name>
    <name type="synonym">Faba vulgaris</name>
    <dbReference type="NCBI Taxonomy" id="3906"/>
    <lineage>
        <taxon>Eukaryota</taxon>
        <taxon>Viridiplantae</taxon>
        <taxon>Streptophyta</taxon>
        <taxon>Embryophyta</taxon>
        <taxon>Tracheophyta</taxon>
        <taxon>Spermatophyta</taxon>
        <taxon>Magnoliopsida</taxon>
        <taxon>eudicotyledons</taxon>
        <taxon>Gunneridae</taxon>
        <taxon>Pentapetalae</taxon>
        <taxon>rosids</taxon>
        <taxon>fabids</taxon>
        <taxon>Fabales</taxon>
        <taxon>Fabaceae</taxon>
        <taxon>Papilionoideae</taxon>
        <taxon>50 kb inversion clade</taxon>
        <taxon>NPAAA clade</taxon>
        <taxon>Hologalegina</taxon>
        <taxon>IRL clade</taxon>
        <taxon>Fabeae</taxon>
        <taxon>Vicia</taxon>
    </lineage>
</organism>
<protein>
    <submittedName>
        <fullName evidence="2">Uncharacterized protein</fullName>
    </submittedName>
</protein>